<evidence type="ECO:0000313" key="3">
    <source>
        <dbReference type="Proteomes" id="UP000712281"/>
    </source>
</evidence>
<evidence type="ECO:0000313" key="2">
    <source>
        <dbReference type="EMBL" id="KAF2565767.1"/>
    </source>
</evidence>
<comment type="caution">
    <text evidence="2">The sequence shown here is derived from an EMBL/GenBank/DDBJ whole genome shotgun (WGS) entry which is preliminary data.</text>
</comment>
<organism evidence="2 3">
    <name type="scientific">Brassica cretica</name>
    <name type="common">Mustard</name>
    <dbReference type="NCBI Taxonomy" id="69181"/>
    <lineage>
        <taxon>Eukaryota</taxon>
        <taxon>Viridiplantae</taxon>
        <taxon>Streptophyta</taxon>
        <taxon>Embryophyta</taxon>
        <taxon>Tracheophyta</taxon>
        <taxon>Spermatophyta</taxon>
        <taxon>Magnoliopsida</taxon>
        <taxon>eudicotyledons</taxon>
        <taxon>Gunneridae</taxon>
        <taxon>Pentapetalae</taxon>
        <taxon>rosids</taxon>
        <taxon>malvids</taxon>
        <taxon>Brassicales</taxon>
        <taxon>Brassicaceae</taxon>
        <taxon>Brassiceae</taxon>
        <taxon>Brassica</taxon>
    </lineage>
</organism>
<gene>
    <name evidence="2" type="ORF">F2Q68_00028061</name>
</gene>
<feature type="compositionally biased region" description="Basic and acidic residues" evidence="1">
    <location>
        <begin position="192"/>
        <end position="223"/>
    </location>
</feature>
<feature type="compositionally biased region" description="Polar residues" evidence="1">
    <location>
        <begin position="97"/>
        <end position="113"/>
    </location>
</feature>
<dbReference type="AlphaFoldDB" id="A0A8S9I8U4"/>
<feature type="region of interest" description="Disordered" evidence="1">
    <location>
        <begin position="71"/>
        <end position="239"/>
    </location>
</feature>
<evidence type="ECO:0000256" key="1">
    <source>
        <dbReference type="SAM" id="MobiDB-lite"/>
    </source>
</evidence>
<reference evidence="2" key="1">
    <citation type="submission" date="2019-12" db="EMBL/GenBank/DDBJ databases">
        <title>Genome sequencing and annotation of Brassica cretica.</title>
        <authorList>
            <person name="Studholme D.J."/>
            <person name="Sarris P.F."/>
        </authorList>
    </citation>
    <scope>NUCLEOTIDE SEQUENCE</scope>
    <source>
        <strain evidence="2">PFS-001/15</strain>
        <tissue evidence="2">Leaf</tissue>
    </source>
</reference>
<accession>A0A8S9I8U4</accession>
<dbReference type="Proteomes" id="UP000712281">
    <property type="component" value="Unassembled WGS sequence"/>
</dbReference>
<feature type="compositionally biased region" description="Basic and acidic residues" evidence="1">
    <location>
        <begin position="74"/>
        <end position="90"/>
    </location>
</feature>
<protein>
    <submittedName>
        <fullName evidence="2">Uncharacterized protein</fullName>
    </submittedName>
</protein>
<proteinExistence type="predicted"/>
<name>A0A8S9I8U4_BRACR</name>
<sequence>MAKSLTGRDLNKSSLFKGIDLPRISFVSNRCFRKLKTLSRHKLAFSIHIYRHLILSLVKITTKLKACSPQRSKRSIEEEFTTRRLLERSPHAPAAKNPQQSSPHRTDSFSGKSSGKALTGLNEHAIRNQQRLGPCKTVTPTEKEETTRRGRRGTRFQKLDLTPDLSFRRRTRPWESLTTSSPPHFAATPRLKTSDLYRGDDELLNRHQISKEDGGGKRRQETRKARRRGGSVGLTSLGA</sequence>
<dbReference type="EMBL" id="QGKW02001911">
    <property type="protein sequence ID" value="KAF2565767.1"/>
    <property type="molecule type" value="Genomic_DNA"/>
</dbReference>